<name>A0ABM7ZW11_STRNI</name>
<gene>
    <name evidence="1" type="ORF">HEK616_40440</name>
</gene>
<keyword evidence="2" id="KW-1185">Reference proteome</keyword>
<proteinExistence type="predicted"/>
<evidence type="ECO:0000313" key="1">
    <source>
        <dbReference type="EMBL" id="BDM70557.1"/>
    </source>
</evidence>
<organism evidence="1 2">
    <name type="scientific">Streptomyces nigrescens</name>
    <dbReference type="NCBI Taxonomy" id="1920"/>
    <lineage>
        <taxon>Bacteria</taxon>
        <taxon>Bacillati</taxon>
        <taxon>Actinomycetota</taxon>
        <taxon>Actinomycetes</taxon>
        <taxon>Kitasatosporales</taxon>
        <taxon>Streptomycetaceae</taxon>
        <taxon>Streptomyces</taxon>
    </lineage>
</organism>
<dbReference type="RefSeq" id="WP_261954283.1">
    <property type="nucleotide sequence ID" value="NZ_AP026073.1"/>
</dbReference>
<dbReference type="Proteomes" id="UP001059597">
    <property type="component" value="Chromosome"/>
</dbReference>
<accession>A0ABM7ZW11</accession>
<protein>
    <submittedName>
        <fullName evidence="1">Uncharacterized protein</fullName>
    </submittedName>
</protein>
<dbReference type="EMBL" id="AP026073">
    <property type="protein sequence ID" value="BDM70557.1"/>
    <property type="molecule type" value="Genomic_DNA"/>
</dbReference>
<reference evidence="1" key="1">
    <citation type="submission" date="2022-06" db="EMBL/GenBank/DDBJ databases">
        <title>Complete genome sequence of Streptomyces nigrescens HEK616.</title>
        <authorList>
            <person name="Asamizu S."/>
            <person name="Onaka H."/>
        </authorList>
    </citation>
    <scope>NUCLEOTIDE SEQUENCE</scope>
    <source>
        <strain evidence="1">HEK616</strain>
    </source>
</reference>
<sequence length="49" mass="5817">METNELEQLRKMYTEIVAEMEADPARAAYHFGRLEIVTKQLFRMVDRNA</sequence>
<evidence type="ECO:0000313" key="2">
    <source>
        <dbReference type="Proteomes" id="UP001059597"/>
    </source>
</evidence>